<dbReference type="Gene3D" id="3.40.50.2300">
    <property type="match status" value="2"/>
</dbReference>
<sequence length="414" mass="45030">MNITRRNVLLGATAAAALAPIASRAQTSEVVIGIIYPFSGASAQQGVDAQKAYETALEIINKDYDFDLPLAKGEGLPGLGGAKIRLVFADHQSDPQKGRAETERLITQEKVCAVIGTYQSAVAVTVSQVCERYQIPFISADNSSPSLHRRGLKYYFRAAPHDEMYSQAMFDFFDAMKKKGTKIETLALFHEDTIFGTDSANAQTKLAGERGYKIVADIKYRSNSPSLSSEVQQLKAANADVLMPSSYTTDGILLVKTMAELGYKPNAIVAQDAGFSEKALYDAVGDKLEGVISRGTFSLDLAAKRPMVGKVNAMFKEKSGKDFNDLTSRQFMGLIVMAEAINRAKSTEGEKIRDALVATDIPGEQTIMPWKRIKFDDLGQNNDADPVLLQYIGGKFVTISPPQAAVAEATWPMK</sequence>
<gene>
    <name evidence="6" type="ORF">SAMN05444171_5914</name>
</gene>
<keyword evidence="3" id="KW-0029">Amino-acid transport</keyword>
<comment type="similarity">
    <text evidence="1">Belongs to the leucine-binding protein family.</text>
</comment>
<dbReference type="InterPro" id="IPR006311">
    <property type="entry name" value="TAT_signal"/>
</dbReference>
<dbReference type="EMBL" id="FNTI01000001">
    <property type="protein sequence ID" value="SED99676.1"/>
    <property type="molecule type" value="Genomic_DNA"/>
</dbReference>
<organism evidence="6 7">
    <name type="scientific">Bradyrhizobium lablabi</name>
    <dbReference type="NCBI Taxonomy" id="722472"/>
    <lineage>
        <taxon>Bacteria</taxon>
        <taxon>Pseudomonadati</taxon>
        <taxon>Pseudomonadota</taxon>
        <taxon>Alphaproteobacteria</taxon>
        <taxon>Hyphomicrobiales</taxon>
        <taxon>Nitrobacteraceae</taxon>
        <taxon>Bradyrhizobium</taxon>
    </lineage>
</organism>
<dbReference type="AlphaFoldDB" id="A0A1H5F8F2"/>
<dbReference type="CDD" id="cd06340">
    <property type="entry name" value="PBP1_ABC_ligand_binding-like"/>
    <property type="match status" value="1"/>
</dbReference>
<evidence type="ECO:0000256" key="4">
    <source>
        <dbReference type="SAM" id="SignalP"/>
    </source>
</evidence>
<dbReference type="GO" id="GO:0006865">
    <property type="term" value="P:amino acid transport"/>
    <property type="evidence" value="ECO:0007669"/>
    <property type="project" value="UniProtKB-KW"/>
</dbReference>
<name>A0A1H5F8F2_9BRAD</name>
<evidence type="ECO:0000256" key="3">
    <source>
        <dbReference type="ARBA" id="ARBA00022970"/>
    </source>
</evidence>
<accession>A0A1H5F8F2</accession>
<dbReference type="OrthoDB" id="7855203at2"/>
<dbReference type="PROSITE" id="PS51318">
    <property type="entry name" value="TAT"/>
    <property type="match status" value="1"/>
</dbReference>
<dbReference type="SUPFAM" id="SSF53822">
    <property type="entry name" value="Periplasmic binding protein-like I"/>
    <property type="match status" value="1"/>
</dbReference>
<keyword evidence="3" id="KW-0813">Transport</keyword>
<feature type="chain" id="PRO_5010332804" evidence="4">
    <location>
        <begin position="26"/>
        <end position="414"/>
    </location>
</feature>
<dbReference type="InterPro" id="IPR028082">
    <property type="entry name" value="Peripla_BP_I"/>
</dbReference>
<evidence type="ECO:0000313" key="7">
    <source>
        <dbReference type="Proteomes" id="UP000183208"/>
    </source>
</evidence>
<reference evidence="6 7" key="1">
    <citation type="submission" date="2016-10" db="EMBL/GenBank/DDBJ databases">
        <authorList>
            <person name="de Groot N.N."/>
        </authorList>
    </citation>
    <scope>NUCLEOTIDE SEQUENCE [LARGE SCALE GENOMIC DNA]</scope>
    <source>
        <strain evidence="6 7">GAS522</strain>
    </source>
</reference>
<dbReference type="Proteomes" id="UP000183208">
    <property type="component" value="Unassembled WGS sequence"/>
</dbReference>
<dbReference type="PANTHER" id="PTHR30483">
    <property type="entry name" value="LEUCINE-SPECIFIC-BINDING PROTEIN"/>
    <property type="match status" value="1"/>
</dbReference>
<protein>
    <submittedName>
        <fullName evidence="6">Amino acid/amide ABC transporter substrate-binding protein, HAAT family</fullName>
    </submittedName>
</protein>
<feature type="signal peptide" evidence="4">
    <location>
        <begin position="1"/>
        <end position="25"/>
    </location>
</feature>
<feature type="domain" description="Leucine-binding protein" evidence="5">
    <location>
        <begin position="30"/>
        <end position="363"/>
    </location>
</feature>
<dbReference type="InterPro" id="IPR028081">
    <property type="entry name" value="Leu-bd"/>
</dbReference>
<evidence type="ECO:0000256" key="1">
    <source>
        <dbReference type="ARBA" id="ARBA00010062"/>
    </source>
</evidence>
<dbReference type="InterPro" id="IPR051010">
    <property type="entry name" value="BCAA_transport"/>
</dbReference>
<dbReference type="PANTHER" id="PTHR30483:SF37">
    <property type="entry name" value="ABC TRANSPORTER SUBSTRATE-BINDING PROTEIN"/>
    <property type="match status" value="1"/>
</dbReference>
<evidence type="ECO:0000256" key="2">
    <source>
        <dbReference type="ARBA" id="ARBA00022729"/>
    </source>
</evidence>
<evidence type="ECO:0000313" key="6">
    <source>
        <dbReference type="EMBL" id="SED99676.1"/>
    </source>
</evidence>
<evidence type="ECO:0000259" key="5">
    <source>
        <dbReference type="Pfam" id="PF13458"/>
    </source>
</evidence>
<proteinExistence type="inferred from homology"/>
<keyword evidence="2 4" id="KW-0732">Signal</keyword>
<dbReference type="Pfam" id="PF13458">
    <property type="entry name" value="Peripla_BP_6"/>
    <property type="match status" value="1"/>
</dbReference>
<dbReference type="RefSeq" id="WP_074826547.1">
    <property type="nucleotide sequence ID" value="NZ_FNTI01000001.1"/>
</dbReference>